<dbReference type="GO" id="GO:0003677">
    <property type="term" value="F:DNA binding"/>
    <property type="evidence" value="ECO:0007669"/>
    <property type="project" value="UniProtKB-UniRule"/>
</dbReference>
<dbReference type="SMART" id="SM00980">
    <property type="entry name" value="THAP"/>
    <property type="match status" value="1"/>
</dbReference>
<feature type="domain" description="THAP-type" evidence="7">
    <location>
        <begin position="1"/>
        <end position="78"/>
    </location>
</feature>
<evidence type="ECO:0000256" key="6">
    <source>
        <dbReference type="SAM" id="Coils"/>
    </source>
</evidence>
<keyword evidence="1" id="KW-0479">Metal-binding</keyword>
<keyword evidence="2 5" id="KW-0863">Zinc-finger</keyword>
<dbReference type="InterPro" id="IPR038441">
    <property type="entry name" value="THAP_Znf_sf"/>
</dbReference>
<reference evidence="8" key="2">
    <citation type="journal article" date="2023" name="Science">
        <title>Genomic signatures of disease resistance in endangered staghorn corals.</title>
        <authorList>
            <person name="Vollmer S.V."/>
            <person name="Selwyn J.D."/>
            <person name="Despard B.A."/>
            <person name="Roesel C.L."/>
        </authorList>
    </citation>
    <scope>NUCLEOTIDE SEQUENCE</scope>
    <source>
        <strain evidence="8">K2</strain>
    </source>
</reference>
<comment type="caution">
    <text evidence="8">The sequence shown here is derived from an EMBL/GenBank/DDBJ whole genome shotgun (WGS) entry which is preliminary data.</text>
</comment>
<accession>A0AAD9Q9V8</accession>
<protein>
    <submittedName>
        <fullName evidence="8">THAP domain-containing protein 11</fullName>
    </submittedName>
</protein>
<feature type="coiled-coil region" evidence="6">
    <location>
        <begin position="157"/>
        <end position="198"/>
    </location>
</feature>
<dbReference type="EMBL" id="JARQWQ010000050">
    <property type="protein sequence ID" value="KAK2557347.1"/>
    <property type="molecule type" value="Genomic_DNA"/>
</dbReference>
<dbReference type="Proteomes" id="UP001249851">
    <property type="component" value="Unassembled WGS sequence"/>
</dbReference>
<dbReference type="GO" id="GO:0008270">
    <property type="term" value="F:zinc ion binding"/>
    <property type="evidence" value="ECO:0007669"/>
    <property type="project" value="UniProtKB-KW"/>
</dbReference>
<evidence type="ECO:0000256" key="1">
    <source>
        <dbReference type="ARBA" id="ARBA00022723"/>
    </source>
</evidence>
<name>A0AAD9Q9V8_ACRCE</name>
<dbReference type="Gene3D" id="6.20.210.20">
    <property type="entry name" value="THAP domain"/>
    <property type="match status" value="1"/>
</dbReference>
<dbReference type="PANTHER" id="PTHR23080">
    <property type="entry name" value="THAP DOMAIN PROTEIN"/>
    <property type="match status" value="1"/>
</dbReference>
<evidence type="ECO:0000313" key="8">
    <source>
        <dbReference type="EMBL" id="KAK2557347.1"/>
    </source>
</evidence>
<dbReference type="InterPro" id="IPR006612">
    <property type="entry name" value="THAP_Znf"/>
</dbReference>
<dbReference type="SUPFAM" id="SSF57716">
    <property type="entry name" value="Glucocorticoid receptor-like (DNA-binding domain)"/>
    <property type="match status" value="1"/>
</dbReference>
<evidence type="ECO:0000256" key="2">
    <source>
        <dbReference type="ARBA" id="ARBA00022771"/>
    </source>
</evidence>
<reference evidence="8" key="1">
    <citation type="journal article" date="2023" name="G3 (Bethesda)">
        <title>Whole genome assembly and annotation of the endangered Caribbean coral Acropora cervicornis.</title>
        <authorList>
            <person name="Selwyn J.D."/>
            <person name="Vollmer S.V."/>
        </authorList>
    </citation>
    <scope>NUCLEOTIDE SEQUENCE</scope>
    <source>
        <strain evidence="8">K2</strain>
    </source>
</reference>
<evidence type="ECO:0000256" key="4">
    <source>
        <dbReference type="ARBA" id="ARBA00023125"/>
    </source>
</evidence>
<keyword evidence="4 5" id="KW-0238">DNA-binding</keyword>
<dbReference type="Pfam" id="PF05485">
    <property type="entry name" value="THAP"/>
    <property type="match status" value="1"/>
</dbReference>
<dbReference type="AlphaFoldDB" id="A0AAD9Q9V8"/>
<sequence length="328" mass="38202">MGKTDFCCAPNCSNRRNRQLNIQFYRIPKDKAVRQKWLQQMRRKGFQPTENTRLCSQHFLGGKRSMDPTSASYLPSPFDHSHNKSVETRITRTSRNTGSQVDHESKIKRKFSWEQSAAGRRCSSVITKRSIYWDECLPSSSTLKEHDYLCVQADANAQQIAEDNPELIEIMRELQEKVTSLEKENLKLRERLIALEDIKTSEKLCSFYTGFLNYGTFKALFDYLKNTVATKRNWRGRETESFFWQISKKTWPRLKTDTRRGISYCYDAIESGIVSEGFSPYIDLVSTTESWEQVGVESKLAKVFLLLKFEISLFAKKEVEKFGILDIR</sequence>
<organism evidence="8 9">
    <name type="scientific">Acropora cervicornis</name>
    <name type="common">Staghorn coral</name>
    <dbReference type="NCBI Taxonomy" id="6130"/>
    <lineage>
        <taxon>Eukaryota</taxon>
        <taxon>Metazoa</taxon>
        <taxon>Cnidaria</taxon>
        <taxon>Anthozoa</taxon>
        <taxon>Hexacorallia</taxon>
        <taxon>Scleractinia</taxon>
        <taxon>Astrocoeniina</taxon>
        <taxon>Acroporidae</taxon>
        <taxon>Acropora</taxon>
    </lineage>
</organism>
<evidence type="ECO:0000256" key="3">
    <source>
        <dbReference type="ARBA" id="ARBA00022833"/>
    </source>
</evidence>
<evidence type="ECO:0000256" key="5">
    <source>
        <dbReference type="PROSITE-ProRule" id="PRU00309"/>
    </source>
</evidence>
<proteinExistence type="predicted"/>
<dbReference type="PROSITE" id="PS50950">
    <property type="entry name" value="ZF_THAP"/>
    <property type="match status" value="1"/>
</dbReference>
<keyword evidence="6" id="KW-0175">Coiled coil</keyword>
<gene>
    <name evidence="8" type="ORF">P5673_020453</name>
</gene>
<keyword evidence="9" id="KW-1185">Reference proteome</keyword>
<evidence type="ECO:0000313" key="9">
    <source>
        <dbReference type="Proteomes" id="UP001249851"/>
    </source>
</evidence>
<keyword evidence="3" id="KW-0862">Zinc</keyword>
<evidence type="ECO:0000259" key="7">
    <source>
        <dbReference type="PROSITE" id="PS50950"/>
    </source>
</evidence>